<dbReference type="Gene3D" id="1.20.1250.20">
    <property type="entry name" value="MFS general substrate transporter like domains"/>
    <property type="match status" value="1"/>
</dbReference>
<dbReference type="InterPro" id="IPR020846">
    <property type="entry name" value="MFS_dom"/>
</dbReference>
<dbReference type="STRING" id="5286.A0A0K3CQU2"/>
<keyword evidence="9" id="KW-1185">Reference proteome</keyword>
<feature type="transmembrane region" description="Helical" evidence="6">
    <location>
        <begin position="542"/>
        <end position="570"/>
    </location>
</feature>
<dbReference type="PANTHER" id="PTHR23502:SF74">
    <property type="entry name" value="MAJOR FACILITATOR SUPERFAMILY (MFS) PROFILE DOMAIN-CONTAINING PROTEIN"/>
    <property type="match status" value="1"/>
</dbReference>
<dbReference type="EMBL" id="CWKI01000014">
    <property type="protein sequence ID" value="CTR10825.1"/>
    <property type="molecule type" value="Genomic_DNA"/>
</dbReference>
<keyword evidence="3 6" id="KW-1133">Transmembrane helix</keyword>
<evidence type="ECO:0000256" key="2">
    <source>
        <dbReference type="ARBA" id="ARBA00022692"/>
    </source>
</evidence>
<feature type="region of interest" description="Disordered" evidence="5">
    <location>
        <begin position="1"/>
        <end position="123"/>
    </location>
</feature>
<gene>
    <name evidence="8" type="primary">FGENESH: predicted gene_14.236</name>
    <name evidence="8" type="ORF">BN2166_0066860</name>
</gene>
<evidence type="ECO:0000313" key="9">
    <source>
        <dbReference type="Proteomes" id="UP000199069"/>
    </source>
</evidence>
<feature type="transmembrane region" description="Helical" evidence="6">
    <location>
        <begin position="438"/>
        <end position="464"/>
    </location>
</feature>
<feature type="compositionally biased region" description="Polar residues" evidence="5">
    <location>
        <begin position="1"/>
        <end position="13"/>
    </location>
</feature>
<feature type="transmembrane region" description="Helical" evidence="6">
    <location>
        <begin position="517"/>
        <end position="536"/>
    </location>
</feature>
<dbReference type="SUPFAM" id="SSF103473">
    <property type="entry name" value="MFS general substrate transporter"/>
    <property type="match status" value="1"/>
</dbReference>
<proteinExistence type="predicted"/>
<protein>
    <submittedName>
        <fullName evidence="8">BY PROTMAP: gi|472585751|gb|EMS23302.1| MFS polyamine transporter [Rhodosporidium toruloides NP11] gi|647400562|emb|CDR46137.1| RHTO0S12e00848g1_1 [Rhodosporidium toruloides]</fullName>
    </submittedName>
</protein>
<reference evidence="8 9" key="1">
    <citation type="submission" date="2015-07" db="EMBL/GenBank/DDBJ databases">
        <authorList>
            <person name="Cajimat M.N.B."/>
            <person name="Milazzo M.L."/>
            <person name="Fulhorst C.F."/>
        </authorList>
    </citation>
    <scope>NUCLEOTIDE SEQUENCE [LARGE SCALE GENOMIC DNA]</scope>
    <source>
        <strain evidence="8">Single colony</strain>
    </source>
</reference>
<dbReference type="PANTHER" id="PTHR23502">
    <property type="entry name" value="MAJOR FACILITATOR SUPERFAMILY"/>
    <property type="match status" value="1"/>
</dbReference>
<evidence type="ECO:0000256" key="4">
    <source>
        <dbReference type="ARBA" id="ARBA00023136"/>
    </source>
</evidence>
<dbReference type="GO" id="GO:0005886">
    <property type="term" value="C:plasma membrane"/>
    <property type="evidence" value="ECO:0007669"/>
    <property type="project" value="TreeGrafter"/>
</dbReference>
<keyword evidence="2 6" id="KW-0812">Transmembrane</keyword>
<evidence type="ECO:0000256" key="3">
    <source>
        <dbReference type="ARBA" id="ARBA00022989"/>
    </source>
</evidence>
<dbReference type="CDD" id="cd17323">
    <property type="entry name" value="MFS_Tpo1_MDR_like"/>
    <property type="match status" value="1"/>
</dbReference>
<name>A0A0K3CQU2_RHOTO</name>
<evidence type="ECO:0000256" key="6">
    <source>
        <dbReference type="SAM" id="Phobius"/>
    </source>
</evidence>
<dbReference type="OMA" id="EVYLMYS"/>
<dbReference type="FunFam" id="1.20.1250.20:FF:000011">
    <property type="entry name" value="MFS multidrug transporter, putative"/>
    <property type="match status" value="1"/>
</dbReference>
<dbReference type="PROSITE" id="PS50850">
    <property type="entry name" value="MFS"/>
    <property type="match status" value="1"/>
</dbReference>
<keyword evidence="4 6" id="KW-0472">Membrane</keyword>
<dbReference type="GO" id="GO:0022857">
    <property type="term" value="F:transmembrane transporter activity"/>
    <property type="evidence" value="ECO:0007669"/>
    <property type="project" value="InterPro"/>
</dbReference>
<dbReference type="Proteomes" id="UP000199069">
    <property type="component" value="Unassembled WGS sequence"/>
</dbReference>
<feature type="transmembrane region" description="Helical" evidence="6">
    <location>
        <begin position="358"/>
        <end position="380"/>
    </location>
</feature>
<feature type="transmembrane region" description="Helical" evidence="6">
    <location>
        <begin position="329"/>
        <end position="352"/>
    </location>
</feature>
<organism evidence="8 9">
    <name type="scientific">Rhodotorula toruloides</name>
    <name type="common">Yeast</name>
    <name type="synonym">Rhodosporidium toruloides</name>
    <dbReference type="NCBI Taxonomy" id="5286"/>
    <lineage>
        <taxon>Eukaryota</taxon>
        <taxon>Fungi</taxon>
        <taxon>Dikarya</taxon>
        <taxon>Basidiomycota</taxon>
        <taxon>Pucciniomycotina</taxon>
        <taxon>Microbotryomycetes</taxon>
        <taxon>Sporidiobolales</taxon>
        <taxon>Sporidiobolaceae</taxon>
        <taxon>Rhodotorula</taxon>
    </lineage>
</organism>
<feature type="domain" description="Major facilitator superfamily (MFS) profile" evidence="7">
    <location>
        <begin position="204"/>
        <end position="638"/>
    </location>
</feature>
<sequence length="674" mass="74657">MSTPVETSSSGESTLADRNLADRSASASPSRAKAYKRNPHDPEYYDADAAEAEREMRDWGGDAPDLPRIPGVHAPHPADKLDKNRQPHHAPDYRMPTTRRGSIGAAGSTRPTGRVRSRSQTAWSENGFPELHLVDTAYSDAHRQLSRMSRARSRGTSTGETTQDGSDGDEQQPDEQEKDPNKVEWEENDEHNPQNWSDKKKWLITILCAQATLVVTFASSSPSSATQQIAQQFGSSLEVADLTTSLFLAGYCLGPIVWAPMSEMIGRRPVFVVSLAIFGLFQIGDALAQNIWTIIIIRFLAACFASSPLTNAGGVIADIWDPMGRGKAMALFSASVFVGPVLGPIIGGFTVMNQSLRWRWIFAFIGFWSAASWILIAVFLPETYHPKLLAQRAKRLRKEDPDKHGEKYAELEKADFSIRSIVTRTLARPAIMLVVEPIVLTVTIYLSVVYGLLYGLFSVFPIIWGELRGFNPGETGLVFIAVGLGTTIGALIFVWTQRHYRELIPKWHGHPPPEERLYGAMLAGPFLIVGIFWLGWTGNYPSIHWAVPAASAILIGMSFTLVFISFLTYLVEVYLMYSASSLAANTIIRSATAVAFPLFVRQMFAALGVGWACSLFGFVALAISPSPFLFYKYGWKLRQRSRFAPCLDVGLREQVKREEQERKEKEKNGGTEGV</sequence>
<dbReference type="AlphaFoldDB" id="A0A0K3CQU2"/>
<feature type="compositionally biased region" description="Polar residues" evidence="5">
    <location>
        <begin position="154"/>
        <end position="165"/>
    </location>
</feature>
<feature type="compositionally biased region" description="Basic and acidic residues" evidence="5">
    <location>
        <begin position="51"/>
        <end position="60"/>
    </location>
</feature>
<accession>A0A0K3CQU2</accession>
<evidence type="ECO:0000256" key="5">
    <source>
        <dbReference type="SAM" id="MobiDB-lite"/>
    </source>
</evidence>
<dbReference type="InterPro" id="IPR036259">
    <property type="entry name" value="MFS_trans_sf"/>
</dbReference>
<dbReference type="Pfam" id="PF07690">
    <property type="entry name" value="MFS_1"/>
    <property type="match status" value="1"/>
</dbReference>
<comment type="subcellular location">
    <subcellularLocation>
        <location evidence="1">Membrane</location>
        <topology evidence="1">Multi-pass membrane protein</topology>
    </subcellularLocation>
</comment>
<feature type="transmembrane region" description="Helical" evidence="6">
    <location>
        <begin position="270"/>
        <end position="288"/>
    </location>
</feature>
<feature type="transmembrane region" description="Helical" evidence="6">
    <location>
        <begin position="606"/>
        <end position="631"/>
    </location>
</feature>
<evidence type="ECO:0000259" key="7">
    <source>
        <dbReference type="PROSITE" id="PS50850"/>
    </source>
</evidence>
<feature type="compositionally biased region" description="Basic and acidic residues" evidence="5">
    <location>
        <begin position="76"/>
        <end position="92"/>
    </location>
</feature>
<evidence type="ECO:0000313" key="8">
    <source>
        <dbReference type="EMBL" id="CTR10825.1"/>
    </source>
</evidence>
<dbReference type="InterPro" id="IPR011701">
    <property type="entry name" value="MFS"/>
</dbReference>
<evidence type="ECO:0000256" key="1">
    <source>
        <dbReference type="ARBA" id="ARBA00004141"/>
    </source>
</evidence>
<feature type="compositionally biased region" description="Acidic residues" evidence="5">
    <location>
        <begin position="166"/>
        <end position="177"/>
    </location>
</feature>
<feature type="transmembrane region" description="Helical" evidence="6">
    <location>
        <begin position="476"/>
        <end position="496"/>
    </location>
</feature>
<feature type="region of interest" description="Disordered" evidence="5">
    <location>
        <begin position="655"/>
        <end position="674"/>
    </location>
</feature>
<feature type="compositionally biased region" description="Low complexity" evidence="5">
    <location>
        <begin position="23"/>
        <end position="32"/>
    </location>
</feature>
<feature type="region of interest" description="Disordered" evidence="5">
    <location>
        <begin position="142"/>
        <end position="194"/>
    </location>
</feature>
<feature type="transmembrane region" description="Helical" evidence="6">
    <location>
        <begin position="294"/>
        <end position="317"/>
    </location>
</feature>